<dbReference type="InterPro" id="IPR055397">
    <property type="entry name" value="TraK_C"/>
</dbReference>
<feature type="domain" description="TraK C-terminal" evidence="1">
    <location>
        <begin position="219"/>
        <end position="322"/>
    </location>
</feature>
<dbReference type="EMBL" id="PVGH01000042">
    <property type="protein sequence ID" value="PRF62676.1"/>
    <property type="molecule type" value="Genomic_DNA"/>
</dbReference>
<accession>A0A2S9M624</accession>
<protein>
    <submittedName>
        <fullName evidence="2">Type VI secretion protein</fullName>
    </submittedName>
</protein>
<organism evidence="2 3">
    <name type="scientific">Burkholderia multivorans</name>
    <dbReference type="NCBI Taxonomy" id="87883"/>
    <lineage>
        <taxon>Bacteria</taxon>
        <taxon>Pseudomonadati</taxon>
        <taxon>Pseudomonadota</taxon>
        <taxon>Betaproteobacteria</taxon>
        <taxon>Burkholderiales</taxon>
        <taxon>Burkholderiaceae</taxon>
        <taxon>Burkholderia</taxon>
        <taxon>Burkholderia cepacia complex</taxon>
    </lineage>
</organism>
<dbReference type="OMA" id="IVASAYW"/>
<evidence type="ECO:0000259" key="1">
    <source>
        <dbReference type="Pfam" id="PF23536"/>
    </source>
</evidence>
<dbReference type="Pfam" id="PF23536">
    <property type="entry name" value="TraK_C"/>
    <property type="match status" value="1"/>
</dbReference>
<reference evidence="2 3" key="1">
    <citation type="submission" date="2018-03" db="EMBL/GenBank/DDBJ databases">
        <authorList>
            <person name="Keele B.F."/>
        </authorList>
    </citation>
    <scope>NUCLEOTIDE SEQUENCE [LARGE SCALE GENOMIC DNA]</scope>
    <source>
        <strain evidence="2 3">AU19729</strain>
    </source>
</reference>
<proteinExistence type="predicted"/>
<evidence type="ECO:0000313" key="2">
    <source>
        <dbReference type="EMBL" id="PRF62676.1"/>
    </source>
</evidence>
<dbReference type="Proteomes" id="UP000238982">
    <property type="component" value="Unassembled WGS sequence"/>
</dbReference>
<sequence length="330" mass="35703">MDQSSTEEVKPMKTRYLSALMAVYFGSTLSTVAFAQGASASVDFGVATPPAIESAATTTTTTKTKPKLHGHVKRTRDPLKVDASIAVKNTPQKEIVLPGVLTVPGEGIGVPDPSNVQKVSWTNTGNKTVYLSADEPNRILLPFKNAYIVHTSDVQVDKREQSNNVYVYWTNAPSQARHLYIEPPDGGSALGLAIVPKKIPAQTILVTDDTGIVSGRRPKSSPGSEYTSHIQDLMAAIALGKAPDGFSQVDIQLPPIAMNGLSATVDTRYSSQEGDLYVYTVRNPTQSRAVLREEEFDGPEVIAVSIYPKPVLLPGEKTRVIVMARKREEQ</sequence>
<evidence type="ECO:0000313" key="3">
    <source>
        <dbReference type="Proteomes" id="UP000238982"/>
    </source>
</evidence>
<dbReference type="AlphaFoldDB" id="A0A2S9M624"/>
<name>A0A2S9M624_9BURK</name>
<gene>
    <name evidence="2" type="ORF">C6Q15_09640</name>
</gene>
<comment type="caution">
    <text evidence="2">The sequence shown here is derived from an EMBL/GenBank/DDBJ whole genome shotgun (WGS) entry which is preliminary data.</text>
</comment>